<gene>
    <name evidence="2" type="ORF">COCNU_14G001770</name>
</gene>
<keyword evidence="2" id="KW-0347">Helicase</keyword>
<reference evidence="2" key="1">
    <citation type="journal article" date="2017" name="Gigascience">
        <title>The genome draft of coconut (Cocos nucifera).</title>
        <authorList>
            <person name="Xiao Y."/>
            <person name="Xu P."/>
            <person name="Fan H."/>
            <person name="Baudouin L."/>
            <person name="Xia W."/>
            <person name="Bocs S."/>
            <person name="Xu J."/>
            <person name="Li Q."/>
            <person name="Guo A."/>
            <person name="Zhou L."/>
            <person name="Li J."/>
            <person name="Wu Y."/>
            <person name="Ma Z."/>
            <person name="Armero A."/>
            <person name="Issali A.E."/>
            <person name="Liu N."/>
            <person name="Peng M."/>
            <person name="Yang Y."/>
        </authorList>
    </citation>
    <scope>NUCLEOTIDE SEQUENCE</scope>
    <source>
        <tissue evidence="2">Spear leaf of Hainan Tall coconut</tissue>
    </source>
</reference>
<organism evidence="2 3">
    <name type="scientific">Cocos nucifera</name>
    <name type="common">Coconut palm</name>
    <dbReference type="NCBI Taxonomy" id="13894"/>
    <lineage>
        <taxon>Eukaryota</taxon>
        <taxon>Viridiplantae</taxon>
        <taxon>Streptophyta</taxon>
        <taxon>Embryophyta</taxon>
        <taxon>Tracheophyta</taxon>
        <taxon>Spermatophyta</taxon>
        <taxon>Magnoliopsida</taxon>
        <taxon>Liliopsida</taxon>
        <taxon>Arecaceae</taxon>
        <taxon>Arecoideae</taxon>
        <taxon>Cocoseae</taxon>
        <taxon>Attaleinae</taxon>
        <taxon>Cocos</taxon>
    </lineage>
</organism>
<name>A0A8K0IU48_COCNU</name>
<keyword evidence="3" id="KW-1185">Reference proteome</keyword>
<proteinExistence type="predicted"/>
<evidence type="ECO:0000313" key="3">
    <source>
        <dbReference type="Proteomes" id="UP000797356"/>
    </source>
</evidence>
<keyword evidence="2" id="KW-0067">ATP-binding</keyword>
<dbReference type="OrthoDB" id="786411at2759"/>
<sequence>MKEPQRRAEETERKGEREEAAPIWDCGSPLYDSFELASFCHLLDRHQMTLPFSKESVRLSGRLCDEPDEMPREQRMVVGRRGGKEKAKKRSKGGLRSMFTAIAFWRRI</sequence>
<dbReference type="Proteomes" id="UP000797356">
    <property type="component" value="Chromosome 14"/>
</dbReference>
<reference evidence="2" key="2">
    <citation type="submission" date="2019-07" db="EMBL/GenBank/DDBJ databases">
        <authorList>
            <person name="Yang Y."/>
            <person name="Bocs S."/>
            <person name="Baudouin L."/>
        </authorList>
    </citation>
    <scope>NUCLEOTIDE SEQUENCE</scope>
    <source>
        <tissue evidence="2">Spear leaf of Hainan Tall coconut</tissue>
    </source>
</reference>
<dbReference type="GO" id="GO:0004386">
    <property type="term" value="F:helicase activity"/>
    <property type="evidence" value="ECO:0007669"/>
    <property type="project" value="UniProtKB-KW"/>
</dbReference>
<evidence type="ECO:0000313" key="2">
    <source>
        <dbReference type="EMBL" id="KAG1367709.1"/>
    </source>
</evidence>
<accession>A0A8K0IU48</accession>
<feature type="region of interest" description="Disordered" evidence="1">
    <location>
        <begin position="1"/>
        <end position="20"/>
    </location>
</feature>
<comment type="caution">
    <text evidence="2">The sequence shown here is derived from an EMBL/GenBank/DDBJ whole genome shotgun (WGS) entry which is preliminary data.</text>
</comment>
<keyword evidence="2" id="KW-0547">Nucleotide-binding</keyword>
<protein>
    <submittedName>
        <fullName evidence="2">Putative ATP-dependent DNA helicase mph1</fullName>
    </submittedName>
</protein>
<evidence type="ECO:0000256" key="1">
    <source>
        <dbReference type="SAM" id="MobiDB-lite"/>
    </source>
</evidence>
<dbReference type="PANTHER" id="PTHR33978:SF18">
    <property type="entry name" value="OS01G0656300 PROTEIN"/>
    <property type="match status" value="1"/>
</dbReference>
<dbReference type="PANTHER" id="PTHR33978">
    <property type="entry name" value="SERINE/THREONINE-KINASE"/>
    <property type="match status" value="1"/>
</dbReference>
<dbReference type="EMBL" id="CM017885">
    <property type="protein sequence ID" value="KAG1367709.1"/>
    <property type="molecule type" value="Genomic_DNA"/>
</dbReference>
<dbReference type="AlphaFoldDB" id="A0A8K0IU48"/>
<keyword evidence="2" id="KW-0378">Hydrolase</keyword>